<feature type="transmembrane region" description="Helical" evidence="7">
    <location>
        <begin position="264"/>
        <end position="286"/>
    </location>
</feature>
<evidence type="ECO:0000256" key="6">
    <source>
        <dbReference type="ARBA" id="ARBA00023136"/>
    </source>
</evidence>
<evidence type="ECO:0000256" key="2">
    <source>
        <dbReference type="ARBA" id="ARBA00022448"/>
    </source>
</evidence>
<dbReference type="Pfam" id="PF00528">
    <property type="entry name" value="BPD_transp_1"/>
    <property type="match status" value="1"/>
</dbReference>
<reference evidence="9 10" key="1">
    <citation type="journal article" date="2022" name="Genome Biol. Evol.">
        <title>Host diet, physiology and behaviors set the stage for Lachnospiraceae cladogenesis.</title>
        <authorList>
            <person name="Vera-Ponce De Leon A."/>
            <person name="Schneider M."/>
            <person name="Jahnes B.C."/>
            <person name="Sadowski V."/>
            <person name="Camuy-Velez L.A."/>
            <person name="Duan J."/>
            <person name="Sabree Z.L."/>
        </authorList>
    </citation>
    <scope>NUCLEOTIDE SEQUENCE [LARGE SCALE GENOMIC DNA]</scope>
    <source>
        <strain evidence="9 10">PAL227</strain>
    </source>
</reference>
<dbReference type="InterPro" id="IPR051393">
    <property type="entry name" value="ABC_transporter_permease"/>
</dbReference>
<dbReference type="Gene3D" id="1.10.3720.10">
    <property type="entry name" value="MetI-like"/>
    <property type="match status" value="1"/>
</dbReference>
<organism evidence="9 10">
    <name type="scientific">Ohessyouella blattaphilus</name>
    <dbReference type="NCBI Taxonomy" id="2949333"/>
    <lineage>
        <taxon>Bacteria</taxon>
        <taxon>Bacillati</taxon>
        <taxon>Bacillota</taxon>
        <taxon>Clostridia</taxon>
        <taxon>Lachnospirales</taxon>
        <taxon>Lachnospiraceae</taxon>
        <taxon>Ohessyouella</taxon>
    </lineage>
</organism>
<name>A0ABT1EI31_9FIRM</name>
<evidence type="ECO:0000313" key="9">
    <source>
        <dbReference type="EMBL" id="MCP1110373.1"/>
    </source>
</evidence>
<evidence type="ECO:0000256" key="4">
    <source>
        <dbReference type="ARBA" id="ARBA00022692"/>
    </source>
</evidence>
<keyword evidence="5 7" id="KW-1133">Transmembrane helix</keyword>
<keyword evidence="2 7" id="KW-0813">Transport</keyword>
<dbReference type="InterPro" id="IPR000515">
    <property type="entry name" value="MetI-like"/>
</dbReference>
<feature type="domain" description="ABC transmembrane type-1" evidence="8">
    <location>
        <begin position="72"/>
        <end position="285"/>
    </location>
</feature>
<feature type="transmembrane region" description="Helical" evidence="7">
    <location>
        <begin position="12"/>
        <end position="39"/>
    </location>
</feature>
<dbReference type="EMBL" id="JAMZFV010000012">
    <property type="protein sequence ID" value="MCP1110373.1"/>
    <property type="molecule type" value="Genomic_DNA"/>
</dbReference>
<dbReference type="PANTHER" id="PTHR30193">
    <property type="entry name" value="ABC TRANSPORTER PERMEASE PROTEIN"/>
    <property type="match status" value="1"/>
</dbReference>
<comment type="caution">
    <text evidence="9">The sequence shown here is derived from an EMBL/GenBank/DDBJ whole genome shotgun (WGS) entry which is preliminary data.</text>
</comment>
<evidence type="ECO:0000259" key="8">
    <source>
        <dbReference type="PROSITE" id="PS50928"/>
    </source>
</evidence>
<dbReference type="SUPFAM" id="SSF161098">
    <property type="entry name" value="MetI-like"/>
    <property type="match status" value="1"/>
</dbReference>
<evidence type="ECO:0000313" key="10">
    <source>
        <dbReference type="Proteomes" id="UP001523565"/>
    </source>
</evidence>
<dbReference type="CDD" id="cd06261">
    <property type="entry name" value="TM_PBP2"/>
    <property type="match status" value="1"/>
</dbReference>
<sequence length="297" mass="33654">MTKEKTKKKINYVPYLMLLPWMIGFVIFKVYPIVVSFFYSLQEYPILGDPEFIGLENYIEIFTKDEIFRTSLVATLKYVLIGTPVVVIVAFFVAFILNFKLKGVNFFRTAYYIPSILGGNVAVSILWTMLFDVNGPINTVLSVFTNGEVAINWTKDANFAIFTLIILKAWQFGSTMLIFLSALQGVSKSLYEAASLDGASKIRQLFSITVPIITPVILFNAINVLVKAFQEFNSAYLITKGGPNKTTYFLNLYIYEEAFQKGNYGYASALTWVLLAIIGIFTIIIFKTSDNYVYYND</sequence>
<keyword evidence="4 7" id="KW-0812">Transmembrane</keyword>
<evidence type="ECO:0000256" key="7">
    <source>
        <dbReference type="RuleBase" id="RU363032"/>
    </source>
</evidence>
<keyword evidence="10" id="KW-1185">Reference proteome</keyword>
<dbReference type="RefSeq" id="WP_262069254.1">
    <property type="nucleotide sequence ID" value="NZ_JAMXOC010000012.1"/>
</dbReference>
<keyword evidence="3" id="KW-1003">Cell membrane</keyword>
<dbReference type="PANTHER" id="PTHR30193:SF1">
    <property type="entry name" value="ABC TRANSPORTER PERMEASE PROTEIN YESP-RELATED"/>
    <property type="match status" value="1"/>
</dbReference>
<dbReference type="InterPro" id="IPR035906">
    <property type="entry name" value="MetI-like_sf"/>
</dbReference>
<evidence type="ECO:0000256" key="3">
    <source>
        <dbReference type="ARBA" id="ARBA00022475"/>
    </source>
</evidence>
<evidence type="ECO:0000256" key="5">
    <source>
        <dbReference type="ARBA" id="ARBA00022989"/>
    </source>
</evidence>
<feature type="transmembrane region" description="Helical" evidence="7">
    <location>
        <begin position="159"/>
        <end position="183"/>
    </location>
</feature>
<dbReference type="Proteomes" id="UP001523565">
    <property type="component" value="Unassembled WGS sequence"/>
</dbReference>
<accession>A0ABT1EI31</accession>
<feature type="transmembrane region" description="Helical" evidence="7">
    <location>
        <begin position="78"/>
        <end position="99"/>
    </location>
</feature>
<dbReference type="PROSITE" id="PS50928">
    <property type="entry name" value="ABC_TM1"/>
    <property type="match status" value="1"/>
</dbReference>
<feature type="transmembrane region" description="Helical" evidence="7">
    <location>
        <begin position="111"/>
        <end position="131"/>
    </location>
</feature>
<evidence type="ECO:0000256" key="1">
    <source>
        <dbReference type="ARBA" id="ARBA00004651"/>
    </source>
</evidence>
<feature type="transmembrane region" description="Helical" evidence="7">
    <location>
        <begin position="204"/>
        <end position="226"/>
    </location>
</feature>
<keyword evidence="6 7" id="KW-0472">Membrane</keyword>
<comment type="similarity">
    <text evidence="7">Belongs to the binding-protein-dependent transport system permease family.</text>
</comment>
<gene>
    <name evidence="9" type="ORF">NK118_08925</name>
</gene>
<proteinExistence type="inferred from homology"/>
<comment type="subcellular location">
    <subcellularLocation>
        <location evidence="1 7">Cell membrane</location>
        <topology evidence="1 7">Multi-pass membrane protein</topology>
    </subcellularLocation>
</comment>
<protein>
    <submittedName>
        <fullName evidence="9">Sugar ABC transporter permease</fullName>
    </submittedName>
</protein>